<gene>
    <name evidence="2" type="ORF">D2V07_13155</name>
</gene>
<dbReference type="RefSeq" id="WP_119587483.1">
    <property type="nucleotide sequence ID" value="NZ_CAWODQ010000026.1"/>
</dbReference>
<reference evidence="2 3" key="1">
    <citation type="submission" date="2018-08" db="EMBL/GenBank/DDBJ databases">
        <title>Erythrobacter zhengii sp.nov., a bacterium isolated from deep-sea sediment.</title>
        <authorList>
            <person name="Fang C."/>
            <person name="Wu Y.-H."/>
            <person name="Sun C."/>
            <person name="Wang H."/>
            <person name="Cheng H."/>
            <person name="Meng F.-X."/>
            <person name="Wang C.-S."/>
            <person name="Xu X.-W."/>
        </authorList>
    </citation>
    <scope>NUCLEOTIDE SEQUENCE [LARGE SCALE GENOMIC DNA]</scope>
    <source>
        <strain evidence="2 3">V18</strain>
    </source>
</reference>
<comment type="caution">
    <text evidence="2">The sequence shown here is derived from an EMBL/GenBank/DDBJ whole genome shotgun (WGS) entry which is preliminary data.</text>
</comment>
<evidence type="ECO:0000313" key="2">
    <source>
        <dbReference type="EMBL" id="RIV84533.1"/>
    </source>
</evidence>
<dbReference type="OrthoDB" id="9789603at2"/>
<evidence type="ECO:0008006" key="4">
    <source>
        <dbReference type="Google" id="ProtNLM"/>
    </source>
</evidence>
<name>A0A418NPV8_9SPHN</name>
<sequence>MESFWELAFNEPMTDGSIAVIGILLGLVSGIVGYLLVSRPAAMRALRVERSQAYLQLEIASIDTFRFRAEYAYAIQWSLTGSNPKRLNTGMLAEQVDQYYFQCLNLFEVASRFRKAKIIAPEIYASWVAWFFEALEVRYFRENWQDNYHDNYTRELQRIFDGGIALFEHYGLRNYNSGSEENDHPDDIKEKLQAARDAFYRHVAWVVPCAMIGEWLAQSDQSSSDDRLAHRFYRRRHKLSSPQTDIDMIADKA</sequence>
<dbReference type="EMBL" id="QXFL01000006">
    <property type="protein sequence ID" value="RIV84533.1"/>
    <property type="molecule type" value="Genomic_DNA"/>
</dbReference>
<protein>
    <recommendedName>
        <fullName evidence="4">DUF4760 domain-containing protein</fullName>
    </recommendedName>
</protein>
<dbReference type="Proteomes" id="UP000286576">
    <property type="component" value="Unassembled WGS sequence"/>
</dbReference>
<keyword evidence="1" id="KW-0472">Membrane</keyword>
<keyword evidence="1" id="KW-0812">Transmembrane</keyword>
<feature type="transmembrane region" description="Helical" evidence="1">
    <location>
        <begin position="16"/>
        <end position="37"/>
    </location>
</feature>
<proteinExistence type="predicted"/>
<keyword evidence="1" id="KW-1133">Transmembrane helix</keyword>
<evidence type="ECO:0000313" key="3">
    <source>
        <dbReference type="Proteomes" id="UP000286576"/>
    </source>
</evidence>
<dbReference type="AlphaFoldDB" id="A0A418NPV8"/>
<evidence type="ECO:0000256" key="1">
    <source>
        <dbReference type="SAM" id="Phobius"/>
    </source>
</evidence>
<keyword evidence="3" id="KW-1185">Reference proteome</keyword>
<organism evidence="2 3">
    <name type="scientific">Aurantiacibacter zhengii</name>
    <dbReference type="NCBI Taxonomy" id="2307003"/>
    <lineage>
        <taxon>Bacteria</taxon>
        <taxon>Pseudomonadati</taxon>
        <taxon>Pseudomonadota</taxon>
        <taxon>Alphaproteobacteria</taxon>
        <taxon>Sphingomonadales</taxon>
        <taxon>Erythrobacteraceae</taxon>
        <taxon>Aurantiacibacter</taxon>
    </lineage>
</organism>
<accession>A0A418NPV8</accession>